<dbReference type="InterPro" id="IPR030678">
    <property type="entry name" value="Peptide/Ni-bd"/>
</dbReference>
<dbReference type="PANTHER" id="PTHR30290">
    <property type="entry name" value="PERIPLASMIC BINDING COMPONENT OF ABC TRANSPORTER"/>
    <property type="match status" value="1"/>
</dbReference>
<dbReference type="GO" id="GO:0043190">
    <property type="term" value="C:ATP-binding cassette (ABC) transporter complex"/>
    <property type="evidence" value="ECO:0007669"/>
    <property type="project" value="InterPro"/>
</dbReference>
<protein>
    <submittedName>
        <fullName evidence="7">Peptide/nickel transport system substrate-binding protein</fullName>
    </submittedName>
</protein>
<dbReference type="Gene3D" id="3.90.76.10">
    <property type="entry name" value="Dipeptide-binding Protein, Domain 1"/>
    <property type="match status" value="1"/>
</dbReference>
<dbReference type="CDD" id="cd08515">
    <property type="entry name" value="PBP2_NikA_DppA_OppA_like_10"/>
    <property type="match status" value="1"/>
</dbReference>
<dbReference type="GO" id="GO:1904680">
    <property type="term" value="F:peptide transmembrane transporter activity"/>
    <property type="evidence" value="ECO:0007669"/>
    <property type="project" value="TreeGrafter"/>
</dbReference>
<dbReference type="InterPro" id="IPR000914">
    <property type="entry name" value="SBP_5_dom"/>
</dbReference>
<evidence type="ECO:0000313" key="8">
    <source>
        <dbReference type="Proteomes" id="UP000278222"/>
    </source>
</evidence>
<comment type="caution">
    <text evidence="7">The sequence shown here is derived from an EMBL/GenBank/DDBJ whole genome shotgun (WGS) entry which is preliminary data.</text>
</comment>
<dbReference type="GO" id="GO:0030288">
    <property type="term" value="C:outer membrane-bounded periplasmic space"/>
    <property type="evidence" value="ECO:0007669"/>
    <property type="project" value="UniProtKB-ARBA"/>
</dbReference>
<keyword evidence="4 5" id="KW-0732">Signal</keyword>
<comment type="subcellular location">
    <subcellularLocation>
        <location evidence="1">Periplasm</location>
    </subcellularLocation>
</comment>
<dbReference type="InterPro" id="IPR039424">
    <property type="entry name" value="SBP_5"/>
</dbReference>
<dbReference type="EMBL" id="RJKX01000015">
    <property type="protein sequence ID" value="ROP84660.1"/>
    <property type="molecule type" value="Genomic_DNA"/>
</dbReference>
<dbReference type="GO" id="GO:0015833">
    <property type="term" value="P:peptide transport"/>
    <property type="evidence" value="ECO:0007669"/>
    <property type="project" value="TreeGrafter"/>
</dbReference>
<dbReference type="Proteomes" id="UP000278222">
    <property type="component" value="Unassembled WGS sequence"/>
</dbReference>
<gene>
    <name evidence="7" type="ORF">EDC65_4015</name>
</gene>
<organism evidence="7 8">
    <name type="scientific">Stella humosa</name>
    <dbReference type="NCBI Taxonomy" id="94"/>
    <lineage>
        <taxon>Bacteria</taxon>
        <taxon>Pseudomonadati</taxon>
        <taxon>Pseudomonadota</taxon>
        <taxon>Alphaproteobacteria</taxon>
        <taxon>Rhodospirillales</taxon>
        <taxon>Stellaceae</taxon>
        <taxon>Stella</taxon>
    </lineage>
</organism>
<sequence length="507" mass="57178">MIKQWATAASAAALALAIGAPEAAAQKSKDTLRIAWEQTVENVDNYYNTNREGILFSRMVWDTLVDRDPKTFKTIPNLATAWKWVDDRTLEMELRQGVKFHNGEEFDADDVVFTLNYISNPENKVINQSNVSWIEKAEKLDKFKIRIITKKPFPAALEFLTIPIVMYPNEYYAKVGPKEMGLKPVGTGPYKATKIVPTKEYTLERWEGHFEGGSKPHAKIKNIVIRTIPEMSTQIAELLAGGLDWIWYVPVDQADRLETVPSLQVVRAETMRIGYIGMDAAGRTSTKALQDVRVRQAIAHAIDRPAIVKNLIGGKSRVLDAPCFPTQFGCDNTVAAKYPYNPAKAKELLAAAGYKDGFEMEFFAYRPRDWSEAILGYLNAVGIKPKLTQMTYFAVRDKNHANATPSYFMDWGSYSINDVSAILPNFFGGSGDDYARDAEVKGWLEAGGATVDEAARKENYSKAIKKITEQAYWLPMFTFVTNYGMTKDLNFEAFADELPRYYLYGWK</sequence>
<comment type="similarity">
    <text evidence="2">Belongs to the bacterial solute-binding protein 5 family.</text>
</comment>
<dbReference type="Pfam" id="PF00496">
    <property type="entry name" value="SBP_bac_5"/>
    <property type="match status" value="1"/>
</dbReference>
<accession>A0A3N1L102</accession>
<evidence type="ECO:0000259" key="6">
    <source>
        <dbReference type="Pfam" id="PF00496"/>
    </source>
</evidence>
<evidence type="ECO:0000256" key="2">
    <source>
        <dbReference type="ARBA" id="ARBA00005695"/>
    </source>
</evidence>
<evidence type="ECO:0000313" key="7">
    <source>
        <dbReference type="EMBL" id="ROP84660.1"/>
    </source>
</evidence>
<keyword evidence="3" id="KW-0813">Transport</keyword>
<dbReference type="RefSeq" id="WP_123692749.1">
    <property type="nucleotide sequence ID" value="NZ_AP019700.1"/>
</dbReference>
<dbReference type="Gene3D" id="3.40.190.10">
    <property type="entry name" value="Periplasmic binding protein-like II"/>
    <property type="match status" value="1"/>
</dbReference>
<feature type="signal peptide" evidence="5">
    <location>
        <begin position="1"/>
        <end position="25"/>
    </location>
</feature>
<evidence type="ECO:0000256" key="5">
    <source>
        <dbReference type="SAM" id="SignalP"/>
    </source>
</evidence>
<dbReference type="PANTHER" id="PTHR30290:SF9">
    <property type="entry name" value="OLIGOPEPTIDE-BINDING PROTEIN APPA"/>
    <property type="match status" value="1"/>
</dbReference>
<dbReference type="SUPFAM" id="SSF53850">
    <property type="entry name" value="Periplasmic binding protein-like II"/>
    <property type="match status" value="1"/>
</dbReference>
<proteinExistence type="inferred from homology"/>
<evidence type="ECO:0000256" key="4">
    <source>
        <dbReference type="ARBA" id="ARBA00022729"/>
    </source>
</evidence>
<dbReference type="AlphaFoldDB" id="A0A3N1L102"/>
<feature type="domain" description="Solute-binding protein family 5" evidence="6">
    <location>
        <begin position="74"/>
        <end position="431"/>
    </location>
</feature>
<reference evidence="7 8" key="1">
    <citation type="submission" date="2018-11" db="EMBL/GenBank/DDBJ databases">
        <title>Genomic Encyclopedia of Type Strains, Phase IV (KMG-IV): sequencing the most valuable type-strain genomes for metagenomic binning, comparative biology and taxonomic classification.</title>
        <authorList>
            <person name="Goeker M."/>
        </authorList>
    </citation>
    <scope>NUCLEOTIDE SEQUENCE [LARGE SCALE GENOMIC DNA]</scope>
    <source>
        <strain evidence="7 8">DSM 5900</strain>
    </source>
</reference>
<dbReference type="OrthoDB" id="9803988at2"/>
<name>A0A3N1L102_9PROT</name>
<keyword evidence="8" id="KW-1185">Reference proteome</keyword>
<feature type="chain" id="PRO_5018173169" evidence="5">
    <location>
        <begin position="26"/>
        <end position="507"/>
    </location>
</feature>
<evidence type="ECO:0000256" key="1">
    <source>
        <dbReference type="ARBA" id="ARBA00004418"/>
    </source>
</evidence>
<evidence type="ECO:0000256" key="3">
    <source>
        <dbReference type="ARBA" id="ARBA00022448"/>
    </source>
</evidence>
<dbReference type="PIRSF" id="PIRSF002741">
    <property type="entry name" value="MppA"/>
    <property type="match status" value="1"/>
</dbReference>
<dbReference type="Gene3D" id="3.10.105.10">
    <property type="entry name" value="Dipeptide-binding Protein, Domain 3"/>
    <property type="match status" value="1"/>
</dbReference>